<dbReference type="PANTHER" id="PTHR45168">
    <property type="entry name" value="DNAJ HOMOLOG SUBFAMILY B MEMBER 2"/>
    <property type="match status" value="1"/>
</dbReference>
<accession>A0A8C7Y600</accession>
<sequence>MGNFRSVSTSTRIVNGKRTTTKKIKENGQERIEIEEDGMLKKVLINGKTVLFQLQVLVLF</sequence>
<keyword evidence="3" id="KW-1185">Reference proteome</keyword>
<evidence type="ECO:0000313" key="2">
    <source>
        <dbReference type="Ensembl" id="ENSOSIP00000022769.1"/>
    </source>
</evidence>
<evidence type="ECO:0000256" key="1">
    <source>
        <dbReference type="ARBA" id="ARBA00023186"/>
    </source>
</evidence>
<name>A0A8C7Y600_9TELE</name>
<reference evidence="2" key="2">
    <citation type="submission" date="2025-09" db="UniProtKB">
        <authorList>
            <consortium name="Ensembl"/>
        </authorList>
    </citation>
    <scope>IDENTIFICATION</scope>
</reference>
<dbReference type="Ensembl" id="ENSOSIT00000024050.1">
    <property type="protein sequence ID" value="ENSOSIP00000022769.1"/>
    <property type="gene ID" value="ENSOSIG00000011974.1"/>
</dbReference>
<dbReference type="AlphaFoldDB" id="A0A8C7Y600"/>
<dbReference type="Proteomes" id="UP000694383">
    <property type="component" value="Unplaced"/>
</dbReference>
<dbReference type="GO" id="GO:0051082">
    <property type="term" value="F:unfolded protein binding"/>
    <property type="evidence" value="ECO:0007669"/>
    <property type="project" value="InterPro"/>
</dbReference>
<organism evidence="2 3">
    <name type="scientific">Oryzias sinensis</name>
    <name type="common">Chinese medaka</name>
    <dbReference type="NCBI Taxonomy" id="183150"/>
    <lineage>
        <taxon>Eukaryota</taxon>
        <taxon>Metazoa</taxon>
        <taxon>Chordata</taxon>
        <taxon>Craniata</taxon>
        <taxon>Vertebrata</taxon>
        <taxon>Euteleostomi</taxon>
        <taxon>Actinopterygii</taxon>
        <taxon>Neopterygii</taxon>
        <taxon>Teleostei</taxon>
        <taxon>Neoteleostei</taxon>
        <taxon>Acanthomorphata</taxon>
        <taxon>Ovalentaria</taxon>
        <taxon>Atherinomorphae</taxon>
        <taxon>Beloniformes</taxon>
        <taxon>Adrianichthyidae</taxon>
        <taxon>Oryziinae</taxon>
        <taxon>Oryzias</taxon>
    </lineage>
</organism>
<dbReference type="InterPro" id="IPR043183">
    <property type="entry name" value="DNJB2/6-like"/>
</dbReference>
<protein>
    <submittedName>
        <fullName evidence="2">Uncharacterized protein</fullName>
    </submittedName>
</protein>
<evidence type="ECO:0000313" key="3">
    <source>
        <dbReference type="Proteomes" id="UP000694383"/>
    </source>
</evidence>
<reference evidence="2" key="1">
    <citation type="submission" date="2025-08" db="UniProtKB">
        <authorList>
            <consortium name="Ensembl"/>
        </authorList>
    </citation>
    <scope>IDENTIFICATION</scope>
</reference>
<keyword evidence="1" id="KW-0143">Chaperone</keyword>
<proteinExistence type="predicted"/>
<dbReference type="GO" id="GO:0030544">
    <property type="term" value="F:Hsp70 protein binding"/>
    <property type="evidence" value="ECO:0007669"/>
    <property type="project" value="InterPro"/>
</dbReference>
<dbReference type="GeneTree" id="ENSGT01030000235385"/>
<dbReference type="PANTHER" id="PTHR45168:SF3">
    <property type="entry name" value="DNAJ HEAT SHOCK PROTEIN FAMILY (HSP40) MEMBER B2"/>
    <property type="match status" value="1"/>
</dbReference>